<dbReference type="PANTHER" id="PTHR43662">
    <property type="match status" value="1"/>
</dbReference>
<evidence type="ECO:0000313" key="5">
    <source>
        <dbReference type="Proteomes" id="UP000612899"/>
    </source>
</evidence>
<dbReference type="InterPro" id="IPR006584">
    <property type="entry name" value="Cellulose-bd_IV"/>
</dbReference>
<dbReference type="InterPro" id="IPR018535">
    <property type="entry name" value="DUF1996"/>
</dbReference>
<evidence type="ECO:0000256" key="2">
    <source>
        <dbReference type="SAM" id="SignalP"/>
    </source>
</evidence>
<evidence type="ECO:0000259" key="3">
    <source>
        <dbReference type="PROSITE" id="PS51175"/>
    </source>
</evidence>
<dbReference type="PANTHER" id="PTHR43662:SF3">
    <property type="entry name" value="DOMAIN PROTEIN, PUTATIVE (AFU_ORTHOLOGUE AFUA_6G11970)-RELATED"/>
    <property type="match status" value="1"/>
</dbReference>
<evidence type="ECO:0000256" key="1">
    <source>
        <dbReference type="ARBA" id="ARBA00022729"/>
    </source>
</evidence>
<dbReference type="Proteomes" id="UP000612899">
    <property type="component" value="Unassembled WGS sequence"/>
</dbReference>
<dbReference type="GO" id="GO:0030246">
    <property type="term" value="F:carbohydrate binding"/>
    <property type="evidence" value="ECO:0007669"/>
    <property type="project" value="InterPro"/>
</dbReference>
<dbReference type="Gene3D" id="2.60.120.260">
    <property type="entry name" value="Galactose-binding domain-like"/>
    <property type="match status" value="1"/>
</dbReference>
<accession>A0A8J3QHJ5</accession>
<evidence type="ECO:0000313" key="4">
    <source>
        <dbReference type="EMBL" id="GIH10756.1"/>
    </source>
</evidence>
<dbReference type="Pfam" id="PF09362">
    <property type="entry name" value="DUF1996"/>
    <property type="match status" value="1"/>
</dbReference>
<comment type="caution">
    <text evidence="4">The sequence shown here is derived from an EMBL/GenBank/DDBJ whole genome shotgun (WGS) entry which is preliminary data.</text>
</comment>
<feature type="signal peptide" evidence="2">
    <location>
        <begin position="1"/>
        <end position="24"/>
    </location>
</feature>
<dbReference type="RefSeq" id="WP_239124442.1">
    <property type="nucleotide sequence ID" value="NZ_BONY01000105.1"/>
</dbReference>
<dbReference type="EMBL" id="BONY01000105">
    <property type="protein sequence ID" value="GIH10756.1"/>
    <property type="molecule type" value="Genomic_DNA"/>
</dbReference>
<protein>
    <recommendedName>
        <fullName evidence="3">CBM6 domain-containing protein</fullName>
    </recommendedName>
</protein>
<dbReference type="InterPro" id="IPR008979">
    <property type="entry name" value="Galactose-bd-like_sf"/>
</dbReference>
<dbReference type="CDD" id="cd04084">
    <property type="entry name" value="CBM6_xylanase-like"/>
    <property type="match status" value="1"/>
</dbReference>
<organism evidence="4 5">
    <name type="scientific">Rhizocola hellebori</name>
    <dbReference type="NCBI Taxonomy" id="1392758"/>
    <lineage>
        <taxon>Bacteria</taxon>
        <taxon>Bacillati</taxon>
        <taxon>Actinomycetota</taxon>
        <taxon>Actinomycetes</taxon>
        <taxon>Micromonosporales</taxon>
        <taxon>Micromonosporaceae</taxon>
        <taxon>Rhizocola</taxon>
    </lineage>
</organism>
<dbReference type="SUPFAM" id="SSF49785">
    <property type="entry name" value="Galactose-binding domain-like"/>
    <property type="match status" value="1"/>
</dbReference>
<dbReference type="PROSITE" id="PS51175">
    <property type="entry name" value="CBM6"/>
    <property type="match status" value="1"/>
</dbReference>
<reference evidence="4" key="1">
    <citation type="submission" date="2021-01" db="EMBL/GenBank/DDBJ databases">
        <title>Whole genome shotgun sequence of Rhizocola hellebori NBRC 109834.</title>
        <authorList>
            <person name="Komaki H."/>
            <person name="Tamura T."/>
        </authorList>
    </citation>
    <scope>NUCLEOTIDE SEQUENCE</scope>
    <source>
        <strain evidence="4">NBRC 109834</strain>
    </source>
</reference>
<dbReference type="SMART" id="SM00606">
    <property type="entry name" value="CBD_IV"/>
    <property type="match status" value="1"/>
</dbReference>
<dbReference type="AlphaFoldDB" id="A0A8J3QHJ5"/>
<sequence length="465" mass="48446">MLNRFLAVPVALALAISAGLTVHRLTLTAGPPDPHAGHVMPGDIDAAAIRAQQIAALPGSEFRADCRGTHVAGDDPIVKFNQFGASHLHQFIGNASANAASTEVTLRAGSTNCNPVVDKSPYWVPALYKNGVHVPPESVIIYYQGLTNPQTAVAYPQGLKIVVGNAAATGPDQNPSARWNCTPGSASSRDFMNCPAGTKLQTYLDFPTCWNGRDLDSPNHFSHMAWALGGIGAPCPGTHPVAVPRVQFVITYNVNGTGLTLAGTRNGVNVTDAPGYTFHGDFWNVWDQAELERRVRNCINAGYICGNDGCPIGGPPCATPTPTPTPGGNRDAYGTIQAESFDSQSGLSVQATSDAGGGQNLSAVNNGNWAVYRGVNFGAGTAHQFRARVASGAAGGVSGLVEVRLGSATAPVIGSFAVANTGGWQSWQTVPTNISGVTGTHDVYLTFSSGQPADFVNVNWFSFAS</sequence>
<dbReference type="InterPro" id="IPR005084">
    <property type="entry name" value="CBM6"/>
</dbReference>
<name>A0A8J3QHJ5_9ACTN</name>
<feature type="chain" id="PRO_5035269729" description="CBM6 domain-containing protein" evidence="2">
    <location>
        <begin position="25"/>
        <end position="465"/>
    </location>
</feature>
<feature type="domain" description="CBM6" evidence="3">
    <location>
        <begin position="334"/>
        <end position="464"/>
    </location>
</feature>
<keyword evidence="1 2" id="KW-0732">Signal</keyword>
<gene>
    <name evidence="4" type="ORF">Rhe02_88230</name>
</gene>
<proteinExistence type="predicted"/>
<keyword evidence="5" id="KW-1185">Reference proteome</keyword>
<dbReference type="Pfam" id="PF03422">
    <property type="entry name" value="CBM_6"/>
    <property type="match status" value="1"/>
</dbReference>